<dbReference type="InterPro" id="IPR035069">
    <property type="entry name" value="TTHA1013/TTHA0281-like"/>
</dbReference>
<comment type="caution">
    <text evidence="1">The sequence shown here is derived from an EMBL/GenBank/DDBJ whole genome shotgun (WGS) entry which is preliminary data.</text>
</comment>
<reference evidence="1" key="1">
    <citation type="journal article" date="2020" name="mSystems">
        <title>Genome- and Community-Level Interaction Insights into Carbon Utilization and Element Cycling Functions of Hydrothermarchaeota in Hydrothermal Sediment.</title>
        <authorList>
            <person name="Zhou Z."/>
            <person name="Liu Y."/>
            <person name="Xu W."/>
            <person name="Pan J."/>
            <person name="Luo Z.H."/>
            <person name="Li M."/>
        </authorList>
    </citation>
    <scope>NUCLEOTIDE SEQUENCE [LARGE SCALE GENOMIC DNA]</scope>
    <source>
        <strain evidence="1">SpSt-339</strain>
    </source>
</reference>
<dbReference type="AlphaFoldDB" id="A0A7C2JZG2"/>
<dbReference type="Gene3D" id="3.30.160.250">
    <property type="match status" value="1"/>
</dbReference>
<dbReference type="SUPFAM" id="SSF143100">
    <property type="entry name" value="TTHA1013/TTHA0281-like"/>
    <property type="match status" value="1"/>
</dbReference>
<proteinExistence type="predicted"/>
<evidence type="ECO:0000313" key="1">
    <source>
        <dbReference type="EMBL" id="HEN16486.1"/>
    </source>
</evidence>
<name>A0A7C2JZG2_9PLAN</name>
<sequence length="79" mass="9127">MVSDASRTDLLRTVQFTLEYWENDGWLVGQLREWPAICSQGETLEELEENIHDAYQLMLEAEADERPGDRKSKTLVMAP</sequence>
<dbReference type="EMBL" id="DSOK01000373">
    <property type="protein sequence ID" value="HEN16486.1"/>
    <property type="molecule type" value="Genomic_DNA"/>
</dbReference>
<organism evidence="1">
    <name type="scientific">Schlesneria paludicola</name>
    <dbReference type="NCBI Taxonomy" id="360056"/>
    <lineage>
        <taxon>Bacteria</taxon>
        <taxon>Pseudomonadati</taxon>
        <taxon>Planctomycetota</taxon>
        <taxon>Planctomycetia</taxon>
        <taxon>Planctomycetales</taxon>
        <taxon>Planctomycetaceae</taxon>
        <taxon>Schlesneria</taxon>
    </lineage>
</organism>
<protein>
    <submittedName>
        <fullName evidence="1">Type II toxin-antitoxin system HicB family antitoxin</fullName>
    </submittedName>
</protein>
<accession>A0A7C2JZG2</accession>
<gene>
    <name evidence="1" type="ORF">ENQ76_13575</name>
</gene>